<comment type="caution">
    <text evidence="2">The sequence shown here is derived from an EMBL/GenBank/DDBJ whole genome shotgun (WGS) entry which is preliminary data.</text>
</comment>
<name>A0A9D4G9T8_DREPO</name>
<feature type="region of interest" description="Disordered" evidence="1">
    <location>
        <begin position="39"/>
        <end position="60"/>
    </location>
</feature>
<reference evidence="2" key="1">
    <citation type="journal article" date="2019" name="bioRxiv">
        <title>The Genome of the Zebra Mussel, Dreissena polymorpha: A Resource for Invasive Species Research.</title>
        <authorList>
            <person name="McCartney M.A."/>
            <person name="Auch B."/>
            <person name="Kono T."/>
            <person name="Mallez S."/>
            <person name="Zhang Y."/>
            <person name="Obille A."/>
            <person name="Becker A."/>
            <person name="Abrahante J.E."/>
            <person name="Garbe J."/>
            <person name="Badalamenti J.P."/>
            <person name="Herman A."/>
            <person name="Mangelson H."/>
            <person name="Liachko I."/>
            <person name="Sullivan S."/>
            <person name="Sone E.D."/>
            <person name="Koren S."/>
            <person name="Silverstein K.A.T."/>
            <person name="Beckman K.B."/>
            <person name="Gohl D.M."/>
        </authorList>
    </citation>
    <scope>NUCLEOTIDE SEQUENCE</scope>
    <source>
        <strain evidence="2">Duluth1</strain>
        <tissue evidence="2">Whole animal</tissue>
    </source>
</reference>
<proteinExistence type="predicted"/>
<reference evidence="2" key="2">
    <citation type="submission" date="2020-11" db="EMBL/GenBank/DDBJ databases">
        <authorList>
            <person name="McCartney M.A."/>
            <person name="Auch B."/>
            <person name="Kono T."/>
            <person name="Mallez S."/>
            <person name="Becker A."/>
            <person name="Gohl D.M."/>
            <person name="Silverstein K.A.T."/>
            <person name="Koren S."/>
            <person name="Bechman K.B."/>
            <person name="Herman A."/>
            <person name="Abrahante J.E."/>
            <person name="Garbe J."/>
        </authorList>
    </citation>
    <scope>NUCLEOTIDE SEQUENCE</scope>
    <source>
        <strain evidence="2">Duluth1</strain>
        <tissue evidence="2">Whole animal</tissue>
    </source>
</reference>
<keyword evidence="3" id="KW-1185">Reference proteome</keyword>
<protein>
    <submittedName>
        <fullName evidence="2">Uncharacterized protein</fullName>
    </submittedName>
</protein>
<evidence type="ECO:0000313" key="2">
    <source>
        <dbReference type="EMBL" id="KAH3813175.1"/>
    </source>
</evidence>
<evidence type="ECO:0000256" key="1">
    <source>
        <dbReference type="SAM" id="MobiDB-lite"/>
    </source>
</evidence>
<feature type="region of interest" description="Disordered" evidence="1">
    <location>
        <begin position="1"/>
        <end position="24"/>
    </location>
</feature>
<dbReference type="EMBL" id="JAIWYP010000006">
    <property type="protein sequence ID" value="KAH3813175.1"/>
    <property type="molecule type" value="Genomic_DNA"/>
</dbReference>
<gene>
    <name evidence="2" type="ORF">DPMN_141627</name>
</gene>
<accession>A0A9D4G9T8</accession>
<sequence length="60" mass="6344">MGAPAKHPLPLNSRGRFDGSPVGGLTGDPVKLPFSMSLNRGFKGASRPKNTRGSLMRLPI</sequence>
<dbReference type="AlphaFoldDB" id="A0A9D4G9T8"/>
<dbReference type="Proteomes" id="UP000828390">
    <property type="component" value="Unassembled WGS sequence"/>
</dbReference>
<organism evidence="2 3">
    <name type="scientific">Dreissena polymorpha</name>
    <name type="common">Zebra mussel</name>
    <name type="synonym">Mytilus polymorpha</name>
    <dbReference type="NCBI Taxonomy" id="45954"/>
    <lineage>
        <taxon>Eukaryota</taxon>
        <taxon>Metazoa</taxon>
        <taxon>Spiralia</taxon>
        <taxon>Lophotrochozoa</taxon>
        <taxon>Mollusca</taxon>
        <taxon>Bivalvia</taxon>
        <taxon>Autobranchia</taxon>
        <taxon>Heteroconchia</taxon>
        <taxon>Euheterodonta</taxon>
        <taxon>Imparidentia</taxon>
        <taxon>Neoheterodontei</taxon>
        <taxon>Myida</taxon>
        <taxon>Dreissenoidea</taxon>
        <taxon>Dreissenidae</taxon>
        <taxon>Dreissena</taxon>
    </lineage>
</organism>
<evidence type="ECO:0000313" key="3">
    <source>
        <dbReference type="Proteomes" id="UP000828390"/>
    </source>
</evidence>